<comment type="caution">
    <text evidence="4">The sequence shown here is derived from an EMBL/GenBank/DDBJ whole genome shotgun (WGS) entry which is preliminary data.</text>
</comment>
<keyword evidence="2" id="KW-0067">ATP-binding</keyword>
<dbReference type="InterPro" id="IPR027417">
    <property type="entry name" value="P-loop_NTPase"/>
</dbReference>
<dbReference type="CDD" id="cd03215">
    <property type="entry name" value="ABC_Carb_Monos_II"/>
    <property type="match status" value="1"/>
</dbReference>
<evidence type="ECO:0000256" key="1">
    <source>
        <dbReference type="ARBA" id="ARBA00022741"/>
    </source>
</evidence>
<dbReference type="SMART" id="SM00382">
    <property type="entry name" value="AAA"/>
    <property type="match status" value="2"/>
</dbReference>
<dbReference type="Proteomes" id="UP000013085">
    <property type="component" value="Unassembled WGS sequence"/>
</dbReference>
<protein>
    <recommendedName>
        <fullName evidence="3">ABC transporter domain-containing protein</fullName>
    </recommendedName>
</protein>
<dbReference type="CDD" id="cd03216">
    <property type="entry name" value="ABC_Carb_Monos_I"/>
    <property type="match status" value="1"/>
</dbReference>
<dbReference type="InterPro" id="IPR003439">
    <property type="entry name" value="ABC_transporter-like_ATP-bd"/>
</dbReference>
<dbReference type="PROSITE" id="PS00211">
    <property type="entry name" value="ABC_TRANSPORTER_1"/>
    <property type="match status" value="1"/>
</dbReference>
<reference evidence="4 5" key="1">
    <citation type="submission" date="2013-01" db="EMBL/GenBank/DDBJ databases">
        <title>The Genome Sequence of Clostridium clostridioforme 90A8.</title>
        <authorList>
            <consortium name="The Broad Institute Genome Sequencing Platform"/>
            <person name="Earl A."/>
            <person name="Ward D."/>
            <person name="Feldgarden M."/>
            <person name="Gevers D."/>
            <person name="Courvalin P."/>
            <person name="Lambert T."/>
            <person name="Walker B."/>
            <person name="Young S.K."/>
            <person name="Zeng Q."/>
            <person name="Gargeya S."/>
            <person name="Fitzgerald M."/>
            <person name="Haas B."/>
            <person name="Abouelleil A."/>
            <person name="Alvarado L."/>
            <person name="Arachchi H.M."/>
            <person name="Berlin A.M."/>
            <person name="Chapman S.B."/>
            <person name="Dewar J."/>
            <person name="Goldberg J."/>
            <person name="Griggs A."/>
            <person name="Gujja S."/>
            <person name="Hansen M."/>
            <person name="Howarth C."/>
            <person name="Imamovic A."/>
            <person name="Larimer J."/>
            <person name="McCowan C."/>
            <person name="Murphy C."/>
            <person name="Neiman D."/>
            <person name="Pearson M."/>
            <person name="Priest M."/>
            <person name="Roberts A."/>
            <person name="Saif S."/>
            <person name="Shea T."/>
            <person name="Sisk P."/>
            <person name="Sykes S."/>
            <person name="Wortman J."/>
            <person name="Nusbaum C."/>
            <person name="Birren B."/>
        </authorList>
    </citation>
    <scope>NUCLEOTIDE SEQUENCE [LARGE SCALE GENOMIC DNA]</scope>
    <source>
        <strain evidence="4 5">90A8</strain>
    </source>
</reference>
<dbReference type="GeneID" id="57959833"/>
<gene>
    <name evidence="4" type="ORF">HMPREF1090_01695</name>
</gene>
<dbReference type="Gene3D" id="3.40.50.300">
    <property type="entry name" value="P-loop containing nucleotide triphosphate hydrolases"/>
    <property type="match status" value="2"/>
</dbReference>
<sequence>MSENGVSGNAMLEARGLSKWFDGNCVLKNVSLTIRDGEVYGIIGANGSGKSTFMNILNGNDAIIKTGGYEGEILIDGRRVRIESHRQSVSEGIAMVHQELALFAGMSAAENIKINREHVKIKGPILPELGYVDHKKNEEDARKTLIRIGADLDPARLIDSLSLNQKQFVELARELDNQDVRLLMLDEPTSSLNITETKSLLTCIREIAASGISVLFISHRLEEIMEVCDTVSVLRDGELISTYSKEEFDCHRFTDDMVGQEIVKVCSHRKREKGKTIFRYGNIQGMGDNLDIYEGEILGITGLAGQGQEQLLEGLFGLRAADYQAYFRGSQITKGDNRNLIKNGIYYLPEDRSSHSLFPDSPIWKNMVFGTEDRHPEFLSLRRWKALSFFKKRAVRSYAGEMIEKLNIVCRGPDQKVRELSGGNQQKVCVGRALTFRPDLLYIGEPTRGIDIYSKELILKWILKINQEYNTTVVVASGELEELVRICDRIVVMYQGKVYKVFENDIGPEELTLALYGREPDEA</sequence>
<dbReference type="InterPro" id="IPR050107">
    <property type="entry name" value="ABC_carbohydrate_import_ATPase"/>
</dbReference>
<evidence type="ECO:0000259" key="3">
    <source>
        <dbReference type="PROSITE" id="PS50893"/>
    </source>
</evidence>
<name>A0A0E2HBX7_9FIRM</name>
<dbReference type="GO" id="GO:0005524">
    <property type="term" value="F:ATP binding"/>
    <property type="evidence" value="ECO:0007669"/>
    <property type="project" value="UniProtKB-KW"/>
</dbReference>
<evidence type="ECO:0000313" key="4">
    <source>
        <dbReference type="EMBL" id="ENZ17395.1"/>
    </source>
</evidence>
<feature type="domain" description="ABC transporter" evidence="3">
    <location>
        <begin position="12"/>
        <end position="261"/>
    </location>
</feature>
<organism evidence="4 5">
    <name type="scientific">[Clostridium] clostridioforme 90A8</name>
    <dbReference type="NCBI Taxonomy" id="999408"/>
    <lineage>
        <taxon>Bacteria</taxon>
        <taxon>Bacillati</taxon>
        <taxon>Bacillota</taxon>
        <taxon>Clostridia</taxon>
        <taxon>Lachnospirales</taxon>
        <taxon>Lachnospiraceae</taxon>
        <taxon>Enterocloster</taxon>
    </lineage>
</organism>
<accession>A0A0E2HBX7</accession>
<dbReference type="PATRIC" id="fig|999408.3.peg.1824"/>
<dbReference type="GO" id="GO:0016887">
    <property type="term" value="F:ATP hydrolysis activity"/>
    <property type="evidence" value="ECO:0007669"/>
    <property type="project" value="InterPro"/>
</dbReference>
<dbReference type="Pfam" id="PF00005">
    <property type="entry name" value="ABC_tran"/>
    <property type="match status" value="2"/>
</dbReference>
<dbReference type="HOGENOM" id="CLU_000604_92_3_9"/>
<proteinExistence type="predicted"/>
<dbReference type="InterPro" id="IPR017871">
    <property type="entry name" value="ABC_transporter-like_CS"/>
</dbReference>
<dbReference type="AlphaFoldDB" id="A0A0E2HBX7"/>
<dbReference type="RefSeq" id="WP_002583619.1">
    <property type="nucleotide sequence ID" value="NZ_KB851018.1"/>
</dbReference>
<dbReference type="PANTHER" id="PTHR43790:SF4">
    <property type="entry name" value="GUANOSINE IMPORT ATP-BINDING PROTEIN NUPO"/>
    <property type="match status" value="1"/>
</dbReference>
<keyword evidence="1" id="KW-0547">Nucleotide-binding</keyword>
<dbReference type="InterPro" id="IPR003593">
    <property type="entry name" value="AAA+_ATPase"/>
</dbReference>
<dbReference type="PROSITE" id="PS50893">
    <property type="entry name" value="ABC_TRANSPORTER_2"/>
    <property type="match status" value="2"/>
</dbReference>
<dbReference type="PANTHER" id="PTHR43790">
    <property type="entry name" value="CARBOHYDRATE TRANSPORT ATP-BINDING PROTEIN MG119-RELATED"/>
    <property type="match status" value="1"/>
</dbReference>
<evidence type="ECO:0000313" key="5">
    <source>
        <dbReference type="Proteomes" id="UP000013085"/>
    </source>
</evidence>
<feature type="domain" description="ABC transporter" evidence="3">
    <location>
        <begin position="263"/>
        <end position="520"/>
    </location>
</feature>
<evidence type="ECO:0000256" key="2">
    <source>
        <dbReference type="ARBA" id="ARBA00022840"/>
    </source>
</evidence>
<dbReference type="SUPFAM" id="SSF52540">
    <property type="entry name" value="P-loop containing nucleoside triphosphate hydrolases"/>
    <property type="match status" value="2"/>
</dbReference>
<dbReference type="EMBL" id="AGYR01000014">
    <property type="protein sequence ID" value="ENZ17395.1"/>
    <property type="molecule type" value="Genomic_DNA"/>
</dbReference>